<evidence type="ECO:0000313" key="2">
    <source>
        <dbReference type="EMBL" id="CAB4179783.1"/>
    </source>
</evidence>
<protein>
    <submittedName>
        <fullName evidence="2">Uncharacterized protein</fullName>
    </submittedName>
</protein>
<evidence type="ECO:0000313" key="1">
    <source>
        <dbReference type="EMBL" id="CAB4174544.1"/>
    </source>
</evidence>
<proteinExistence type="predicted"/>
<accession>A0A6J5Q6R7</accession>
<organism evidence="2">
    <name type="scientific">uncultured Caudovirales phage</name>
    <dbReference type="NCBI Taxonomy" id="2100421"/>
    <lineage>
        <taxon>Viruses</taxon>
        <taxon>Duplodnaviria</taxon>
        <taxon>Heunggongvirae</taxon>
        <taxon>Uroviricota</taxon>
        <taxon>Caudoviricetes</taxon>
        <taxon>Peduoviridae</taxon>
        <taxon>Maltschvirus</taxon>
        <taxon>Maltschvirus maltsch</taxon>
    </lineage>
</organism>
<dbReference type="EMBL" id="LR796984">
    <property type="protein sequence ID" value="CAB4179783.1"/>
    <property type="molecule type" value="Genomic_DNA"/>
</dbReference>
<evidence type="ECO:0000313" key="3">
    <source>
        <dbReference type="EMBL" id="CAB4188296.1"/>
    </source>
</evidence>
<reference evidence="2" key="1">
    <citation type="submission" date="2020-05" db="EMBL/GenBank/DDBJ databases">
        <authorList>
            <person name="Chiriac C."/>
            <person name="Salcher M."/>
            <person name="Ghai R."/>
            <person name="Kavagutti S V."/>
        </authorList>
    </citation>
    <scope>NUCLEOTIDE SEQUENCE</scope>
</reference>
<gene>
    <name evidence="2" type="ORF">UFOVP1035_48</name>
    <name evidence="3" type="ORF">UFOVP1181_7</name>
    <name evidence="1" type="ORF">UFOVP965_52</name>
</gene>
<dbReference type="EMBL" id="LR797127">
    <property type="protein sequence ID" value="CAB4188296.1"/>
    <property type="molecule type" value="Genomic_DNA"/>
</dbReference>
<dbReference type="EMBL" id="LR796920">
    <property type="protein sequence ID" value="CAB4174544.1"/>
    <property type="molecule type" value="Genomic_DNA"/>
</dbReference>
<name>A0A6J5Q6R7_9CAUD</name>
<sequence length="91" mass="10018">MSSYYLQVGDETPCMCDTTLSSTAFTGTQTVECPTHSTVPVDDDFFAVSELAGFPVMVAPDDFLEFLADSGYGGGIDIKEFMDLFYDWLED</sequence>